<dbReference type="Proteomes" id="UP001177003">
    <property type="component" value="Chromosome 5"/>
</dbReference>
<feature type="region of interest" description="Disordered" evidence="1">
    <location>
        <begin position="69"/>
        <end position="90"/>
    </location>
</feature>
<dbReference type="EMBL" id="OX465081">
    <property type="protein sequence ID" value="CAI9286602.1"/>
    <property type="molecule type" value="Genomic_DNA"/>
</dbReference>
<keyword evidence="3" id="KW-1185">Reference proteome</keyword>
<gene>
    <name evidence="2" type="ORF">LSALG_LOCUS26013</name>
</gene>
<feature type="compositionally biased region" description="Low complexity" evidence="1">
    <location>
        <begin position="70"/>
        <end position="90"/>
    </location>
</feature>
<proteinExistence type="predicted"/>
<evidence type="ECO:0000313" key="2">
    <source>
        <dbReference type="EMBL" id="CAI9286602.1"/>
    </source>
</evidence>
<feature type="compositionally biased region" description="Acidic residues" evidence="1">
    <location>
        <begin position="10"/>
        <end position="28"/>
    </location>
</feature>
<evidence type="ECO:0000313" key="3">
    <source>
        <dbReference type="Proteomes" id="UP001177003"/>
    </source>
</evidence>
<evidence type="ECO:0000256" key="1">
    <source>
        <dbReference type="SAM" id="MobiDB-lite"/>
    </source>
</evidence>
<protein>
    <submittedName>
        <fullName evidence="2">Uncharacterized protein</fullName>
    </submittedName>
</protein>
<accession>A0AA36E8Y0</accession>
<reference evidence="2" key="1">
    <citation type="submission" date="2023-04" db="EMBL/GenBank/DDBJ databases">
        <authorList>
            <person name="Vijverberg K."/>
            <person name="Xiong W."/>
            <person name="Schranz E."/>
        </authorList>
    </citation>
    <scope>NUCLEOTIDE SEQUENCE</scope>
</reference>
<organism evidence="2 3">
    <name type="scientific">Lactuca saligna</name>
    <name type="common">Willowleaf lettuce</name>
    <dbReference type="NCBI Taxonomy" id="75948"/>
    <lineage>
        <taxon>Eukaryota</taxon>
        <taxon>Viridiplantae</taxon>
        <taxon>Streptophyta</taxon>
        <taxon>Embryophyta</taxon>
        <taxon>Tracheophyta</taxon>
        <taxon>Spermatophyta</taxon>
        <taxon>Magnoliopsida</taxon>
        <taxon>eudicotyledons</taxon>
        <taxon>Gunneridae</taxon>
        <taxon>Pentapetalae</taxon>
        <taxon>asterids</taxon>
        <taxon>campanulids</taxon>
        <taxon>Asterales</taxon>
        <taxon>Asteraceae</taxon>
        <taxon>Cichorioideae</taxon>
        <taxon>Cichorieae</taxon>
        <taxon>Lactucinae</taxon>
        <taxon>Lactuca</taxon>
    </lineage>
</organism>
<feature type="region of interest" description="Disordered" evidence="1">
    <location>
        <begin position="1"/>
        <end position="30"/>
    </location>
</feature>
<dbReference type="AlphaFoldDB" id="A0AA36E8Y0"/>
<sequence length="90" mass="9959">MQIPNAPTDPAEEEDPSEDEEEDPSEDEDKAHIEEVVESGDEGILEDAHYELDNDGLVEDDEGLIDEETILTPSPSPTIIHTTITTRVPF</sequence>
<name>A0AA36E8Y0_LACSI</name>